<dbReference type="EMBL" id="JANIIK010000114">
    <property type="protein sequence ID" value="KAJ3590010.1"/>
    <property type="molecule type" value="Genomic_DNA"/>
</dbReference>
<organism evidence="1 2">
    <name type="scientific">Muraenolepis orangiensis</name>
    <name type="common">Patagonian moray cod</name>
    <dbReference type="NCBI Taxonomy" id="630683"/>
    <lineage>
        <taxon>Eukaryota</taxon>
        <taxon>Metazoa</taxon>
        <taxon>Chordata</taxon>
        <taxon>Craniata</taxon>
        <taxon>Vertebrata</taxon>
        <taxon>Euteleostomi</taxon>
        <taxon>Actinopterygii</taxon>
        <taxon>Neopterygii</taxon>
        <taxon>Teleostei</taxon>
        <taxon>Neoteleostei</taxon>
        <taxon>Acanthomorphata</taxon>
        <taxon>Zeiogadaria</taxon>
        <taxon>Gadariae</taxon>
        <taxon>Gadiformes</taxon>
        <taxon>Muraenolepidoidei</taxon>
        <taxon>Muraenolepididae</taxon>
        <taxon>Muraenolepis</taxon>
    </lineage>
</organism>
<reference evidence="1" key="1">
    <citation type="submission" date="2022-07" db="EMBL/GenBank/DDBJ databases">
        <title>Chromosome-level genome of Muraenolepis orangiensis.</title>
        <authorList>
            <person name="Kim J."/>
        </authorList>
    </citation>
    <scope>NUCLEOTIDE SEQUENCE</scope>
    <source>
        <strain evidence="1">KU_S4_2022</strain>
        <tissue evidence="1">Muscle</tissue>
    </source>
</reference>
<dbReference type="Gene3D" id="3.40.50.2300">
    <property type="match status" value="2"/>
</dbReference>
<dbReference type="Proteomes" id="UP001148018">
    <property type="component" value="Unassembled WGS sequence"/>
</dbReference>
<evidence type="ECO:0000313" key="2">
    <source>
        <dbReference type="Proteomes" id="UP001148018"/>
    </source>
</evidence>
<sequence>ELNHSQNVGATQLSCKSSKIWEHGTSLMNYLRMFNSKGQRSNYALRIMQHGKDGLRQCGLRASCHQMSLRQVYNGYLPGLPPLSESQCASSVPLDGCITVLGVRGEIAIEMDPLLLDPRSAPNAISPRSSRGACVSMKDSVTPVIPGFNGLPASNGRRTNLRSQKRVFLKGPCVWCDLTTS</sequence>
<keyword evidence="2" id="KW-1185">Reference proteome</keyword>
<gene>
    <name evidence="1" type="ORF">NHX12_007967</name>
</gene>
<dbReference type="AlphaFoldDB" id="A0A9Q0DJW3"/>
<accession>A0A9Q0DJW3</accession>
<name>A0A9Q0DJW3_9TELE</name>
<proteinExistence type="predicted"/>
<feature type="non-terminal residue" evidence="1">
    <location>
        <position position="181"/>
    </location>
</feature>
<protein>
    <submittedName>
        <fullName evidence="1">Uncharacterized protein</fullName>
    </submittedName>
</protein>
<comment type="caution">
    <text evidence="1">The sequence shown here is derived from an EMBL/GenBank/DDBJ whole genome shotgun (WGS) entry which is preliminary data.</text>
</comment>
<evidence type="ECO:0000313" key="1">
    <source>
        <dbReference type="EMBL" id="KAJ3590010.1"/>
    </source>
</evidence>
<dbReference type="OrthoDB" id="8950586at2759"/>